<evidence type="ECO:0000256" key="7">
    <source>
        <dbReference type="ARBA" id="ARBA00035658"/>
    </source>
</evidence>
<dbReference type="EMBL" id="QZEI01000027">
    <property type="protein sequence ID" value="RLV59785.1"/>
    <property type="molecule type" value="Genomic_DNA"/>
</dbReference>
<comment type="similarity">
    <text evidence="7">Belongs to the SctF family.</text>
</comment>
<reference evidence="8 9" key="1">
    <citation type="submission" date="2018-09" db="EMBL/GenBank/DDBJ databases">
        <title>Phylogeny of the Shewanellaceae, and recommendation for two new genera, Pseudoshewanella and Parashewanella.</title>
        <authorList>
            <person name="Wang G."/>
        </authorList>
    </citation>
    <scope>NUCLEOTIDE SEQUENCE [LARGE SCALE GENOMIC DNA]</scope>
    <source>
        <strain evidence="8 9">C51</strain>
    </source>
</reference>
<dbReference type="Pfam" id="PF09392">
    <property type="entry name" value="T3SS_needle_F"/>
    <property type="match status" value="1"/>
</dbReference>
<dbReference type="AlphaFoldDB" id="A0A3L8PWR1"/>
<dbReference type="Proteomes" id="UP000281474">
    <property type="component" value="Unassembled WGS sequence"/>
</dbReference>
<dbReference type="SUPFAM" id="SSF140129">
    <property type="entry name" value="MxiH-like"/>
    <property type="match status" value="1"/>
</dbReference>
<dbReference type="GO" id="GO:0005576">
    <property type="term" value="C:extracellular region"/>
    <property type="evidence" value="ECO:0007669"/>
    <property type="project" value="UniProtKB-SubCell"/>
</dbReference>
<keyword evidence="4" id="KW-0964">Secreted</keyword>
<keyword evidence="9" id="KW-1185">Reference proteome</keyword>
<name>A0A3L8PWR1_9GAMM</name>
<dbReference type="GO" id="GO:0009986">
    <property type="term" value="C:cell surface"/>
    <property type="evidence" value="ECO:0007669"/>
    <property type="project" value="UniProtKB-SubCell"/>
</dbReference>
<dbReference type="GO" id="GO:0030254">
    <property type="term" value="P:protein secretion by the type III secretion system"/>
    <property type="evidence" value="ECO:0007669"/>
    <property type="project" value="InterPro"/>
</dbReference>
<keyword evidence="6" id="KW-0843">Virulence</keyword>
<evidence type="ECO:0000313" key="8">
    <source>
        <dbReference type="EMBL" id="RLV59785.1"/>
    </source>
</evidence>
<evidence type="ECO:0000256" key="1">
    <source>
        <dbReference type="ARBA" id="ARBA00004241"/>
    </source>
</evidence>
<keyword evidence="3" id="KW-0813">Transport</keyword>
<evidence type="ECO:0000313" key="9">
    <source>
        <dbReference type="Proteomes" id="UP000281474"/>
    </source>
</evidence>
<comment type="subcellular location">
    <subcellularLocation>
        <location evidence="1">Cell surface</location>
    </subcellularLocation>
    <subcellularLocation>
        <location evidence="2">Secreted</location>
    </subcellularLocation>
</comment>
<sequence>MDLSTVVSQLSEMSAQSAKDIQGNMQSGDINDPDKMLKAQFAIQQYSNFVGYESAIIKSIKDMIQGIIAKI</sequence>
<evidence type="ECO:0000256" key="2">
    <source>
        <dbReference type="ARBA" id="ARBA00004613"/>
    </source>
</evidence>
<dbReference type="RefSeq" id="WP_121838954.1">
    <property type="nucleotide sequence ID" value="NZ_ML014776.1"/>
</dbReference>
<evidence type="ECO:0000256" key="5">
    <source>
        <dbReference type="ARBA" id="ARBA00022927"/>
    </source>
</evidence>
<dbReference type="InterPro" id="IPR021123">
    <property type="entry name" value="T3SS_needle-like"/>
</dbReference>
<evidence type="ECO:0000256" key="6">
    <source>
        <dbReference type="ARBA" id="ARBA00023026"/>
    </source>
</evidence>
<dbReference type="NCBIfam" id="TIGR02105">
    <property type="entry name" value="III_needle"/>
    <property type="match status" value="1"/>
</dbReference>
<comment type="caution">
    <text evidence="8">The sequence shown here is derived from an EMBL/GenBank/DDBJ whole genome shotgun (WGS) entry which is preliminary data.</text>
</comment>
<evidence type="ECO:0000256" key="3">
    <source>
        <dbReference type="ARBA" id="ARBA00022448"/>
    </source>
</evidence>
<gene>
    <name evidence="8" type="ORF">D5018_10475</name>
</gene>
<dbReference type="OrthoDB" id="6428648at2"/>
<protein>
    <submittedName>
        <fullName evidence="8">Type III secretion system needle protein SsaG</fullName>
    </submittedName>
</protein>
<dbReference type="InterPro" id="IPR037203">
    <property type="entry name" value="T3SS_needle-like_sf"/>
</dbReference>
<accession>A0A3L8PWR1</accession>
<dbReference type="GO" id="GO:0030257">
    <property type="term" value="C:type III protein secretion system complex"/>
    <property type="evidence" value="ECO:0007669"/>
    <property type="project" value="InterPro"/>
</dbReference>
<dbReference type="InterPro" id="IPR011841">
    <property type="entry name" value="T3SS_needle_YscF"/>
</dbReference>
<organism evidence="8 9">
    <name type="scientific">Parashewanella curva</name>
    <dbReference type="NCBI Taxonomy" id="2338552"/>
    <lineage>
        <taxon>Bacteria</taxon>
        <taxon>Pseudomonadati</taxon>
        <taxon>Pseudomonadota</taxon>
        <taxon>Gammaproteobacteria</taxon>
        <taxon>Alteromonadales</taxon>
        <taxon>Shewanellaceae</taxon>
        <taxon>Parashewanella</taxon>
    </lineage>
</organism>
<dbReference type="Gene3D" id="1.20.58.90">
    <property type="match status" value="1"/>
</dbReference>
<evidence type="ECO:0000256" key="4">
    <source>
        <dbReference type="ARBA" id="ARBA00022525"/>
    </source>
</evidence>
<keyword evidence="5" id="KW-0653">Protein transport</keyword>
<proteinExistence type="inferred from homology"/>